<dbReference type="GO" id="GO:0043190">
    <property type="term" value="C:ATP-binding cassette (ABC) transporter complex"/>
    <property type="evidence" value="ECO:0007669"/>
    <property type="project" value="InterPro"/>
</dbReference>
<feature type="transmembrane region" description="Helical" evidence="1">
    <location>
        <begin position="20"/>
        <end position="41"/>
    </location>
</feature>
<dbReference type="GO" id="GO:0005548">
    <property type="term" value="F:phospholipid transporter activity"/>
    <property type="evidence" value="ECO:0007669"/>
    <property type="project" value="TreeGrafter"/>
</dbReference>
<dbReference type="PANTHER" id="PTHR30188:SF4">
    <property type="entry name" value="PROTEIN TRIGALACTOSYLDIACYLGLYCEROL 1, CHLOROPLASTIC"/>
    <property type="match status" value="1"/>
</dbReference>
<dbReference type="Proteomes" id="UP000631114">
    <property type="component" value="Unassembled WGS sequence"/>
</dbReference>
<keyword evidence="1" id="KW-0812">Transmembrane</keyword>
<sequence>MQVSEQTDTLRVLGTDPVNYLVTPRVIACCVALPILTLICFTFRLASSALLTDGVYGVSVNIILEAIKYNQCNDQVAAGLKAGAYFVLSFDLETEEFQKRRVFPTGTTYDRIVGVKYLVVLGENVSLVRDIPPDYLEVWTLMDEKNNIWVKKYHLRRTPKLSRTGFKLSGLWMNGDLYGMRTIKKKDGTIVKRLYSYNAESEKYTAIKLPFMKNRNAENILPSLVLNHVGSLIDPVPLVWFLSWLLSFLRSDSQQRV</sequence>
<accession>A0A835H1P1</accession>
<dbReference type="InterPro" id="IPR030802">
    <property type="entry name" value="Permease_MalE"/>
</dbReference>
<evidence type="ECO:0000256" key="1">
    <source>
        <dbReference type="SAM" id="Phobius"/>
    </source>
</evidence>
<name>A0A835H1P1_9MAGN</name>
<evidence type="ECO:0000313" key="2">
    <source>
        <dbReference type="EMBL" id="KAF9591601.1"/>
    </source>
</evidence>
<keyword evidence="1" id="KW-0472">Membrane</keyword>
<comment type="caution">
    <text evidence="2">The sequence shown here is derived from an EMBL/GenBank/DDBJ whole genome shotgun (WGS) entry which is preliminary data.</text>
</comment>
<dbReference type="PANTHER" id="PTHR30188">
    <property type="entry name" value="ABC TRANSPORTER PERMEASE PROTEIN-RELATED"/>
    <property type="match status" value="1"/>
</dbReference>
<keyword evidence="1" id="KW-1133">Transmembrane helix</keyword>
<dbReference type="AlphaFoldDB" id="A0A835H1P1"/>
<reference evidence="2 3" key="1">
    <citation type="submission" date="2020-10" db="EMBL/GenBank/DDBJ databases">
        <title>The Coptis chinensis genome and diversification of protoberbering-type alkaloids.</title>
        <authorList>
            <person name="Wang B."/>
            <person name="Shu S."/>
            <person name="Song C."/>
            <person name="Liu Y."/>
        </authorList>
    </citation>
    <scope>NUCLEOTIDE SEQUENCE [LARGE SCALE GENOMIC DNA]</scope>
    <source>
        <strain evidence="2">HL-2020</strain>
        <tissue evidence="2">Leaf</tissue>
    </source>
</reference>
<dbReference type="Pfam" id="PF02405">
    <property type="entry name" value="MlaE"/>
    <property type="match status" value="1"/>
</dbReference>
<protein>
    <submittedName>
        <fullName evidence="2">Uncharacterized protein</fullName>
    </submittedName>
</protein>
<dbReference type="OrthoDB" id="2000712at2759"/>
<gene>
    <name evidence="2" type="ORF">IFM89_004830</name>
</gene>
<evidence type="ECO:0000313" key="3">
    <source>
        <dbReference type="Proteomes" id="UP000631114"/>
    </source>
</evidence>
<proteinExistence type="predicted"/>
<keyword evidence="3" id="KW-1185">Reference proteome</keyword>
<dbReference type="EMBL" id="JADFTS010000008">
    <property type="protein sequence ID" value="KAF9591601.1"/>
    <property type="molecule type" value="Genomic_DNA"/>
</dbReference>
<organism evidence="2 3">
    <name type="scientific">Coptis chinensis</name>
    <dbReference type="NCBI Taxonomy" id="261450"/>
    <lineage>
        <taxon>Eukaryota</taxon>
        <taxon>Viridiplantae</taxon>
        <taxon>Streptophyta</taxon>
        <taxon>Embryophyta</taxon>
        <taxon>Tracheophyta</taxon>
        <taxon>Spermatophyta</taxon>
        <taxon>Magnoliopsida</taxon>
        <taxon>Ranunculales</taxon>
        <taxon>Ranunculaceae</taxon>
        <taxon>Coptidoideae</taxon>
        <taxon>Coptis</taxon>
    </lineage>
</organism>